<name>A0A9D4ZL55_ADICA</name>
<evidence type="ECO:0000256" key="1">
    <source>
        <dbReference type="SAM" id="MobiDB-lite"/>
    </source>
</evidence>
<accession>A0A9D4ZL55</accession>
<protein>
    <submittedName>
        <fullName evidence="2">Uncharacterized protein</fullName>
    </submittedName>
</protein>
<evidence type="ECO:0000313" key="2">
    <source>
        <dbReference type="EMBL" id="KAI5077842.1"/>
    </source>
</evidence>
<comment type="caution">
    <text evidence="2">The sequence shown here is derived from an EMBL/GenBank/DDBJ whole genome shotgun (WGS) entry which is preliminary data.</text>
</comment>
<organism evidence="2 3">
    <name type="scientific">Adiantum capillus-veneris</name>
    <name type="common">Maidenhair fern</name>
    <dbReference type="NCBI Taxonomy" id="13818"/>
    <lineage>
        <taxon>Eukaryota</taxon>
        <taxon>Viridiplantae</taxon>
        <taxon>Streptophyta</taxon>
        <taxon>Embryophyta</taxon>
        <taxon>Tracheophyta</taxon>
        <taxon>Polypodiopsida</taxon>
        <taxon>Polypodiidae</taxon>
        <taxon>Polypodiales</taxon>
        <taxon>Pteridineae</taxon>
        <taxon>Pteridaceae</taxon>
        <taxon>Vittarioideae</taxon>
        <taxon>Adiantum</taxon>
    </lineage>
</organism>
<dbReference type="AlphaFoldDB" id="A0A9D4ZL55"/>
<evidence type="ECO:0000313" key="3">
    <source>
        <dbReference type="Proteomes" id="UP000886520"/>
    </source>
</evidence>
<proteinExistence type="predicted"/>
<keyword evidence="3" id="KW-1185">Reference proteome</keyword>
<dbReference type="EMBL" id="JABFUD020000007">
    <property type="protein sequence ID" value="KAI5077842.1"/>
    <property type="molecule type" value="Genomic_DNA"/>
</dbReference>
<sequence>MGTKTGAVLNACLAMRTASSELWGLSPQCLHQNLPLKTSLQSPFAGKLIIFRSFFGGDDLQFGKPAPDGKPSCKMDRKSGGKSMPNLA</sequence>
<dbReference type="Proteomes" id="UP000886520">
    <property type="component" value="Chromosome 7"/>
</dbReference>
<reference evidence="2" key="1">
    <citation type="submission" date="2021-01" db="EMBL/GenBank/DDBJ databases">
        <title>Adiantum capillus-veneris genome.</title>
        <authorList>
            <person name="Fang Y."/>
            <person name="Liao Q."/>
        </authorList>
    </citation>
    <scope>NUCLEOTIDE SEQUENCE</scope>
    <source>
        <strain evidence="2">H3</strain>
        <tissue evidence="2">Leaf</tissue>
    </source>
</reference>
<feature type="region of interest" description="Disordered" evidence="1">
    <location>
        <begin position="62"/>
        <end position="88"/>
    </location>
</feature>
<gene>
    <name evidence="2" type="ORF">GOP47_0007666</name>
</gene>